<feature type="chain" id="PRO_5044230843" description="TonB-dependent receptor plug domain-containing protein" evidence="10">
    <location>
        <begin position="23"/>
        <end position="1074"/>
    </location>
</feature>
<dbReference type="InterPro" id="IPR023996">
    <property type="entry name" value="TonB-dep_OMP_SusC/RagA"/>
</dbReference>
<comment type="similarity">
    <text evidence="8">Belongs to the TonB-dependent receptor family.</text>
</comment>
<feature type="signal peptide" evidence="10">
    <location>
        <begin position="1"/>
        <end position="22"/>
    </location>
</feature>
<evidence type="ECO:0000256" key="7">
    <source>
        <dbReference type="ARBA" id="ARBA00023237"/>
    </source>
</evidence>
<dbReference type="Proteomes" id="UP000198431">
    <property type="component" value="Unassembled WGS sequence"/>
</dbReference>
<dbReference type="EMBL" id="MUHB01000003">
    <property type="protein sequence ID" value="OXB07678.1"/>
    <property type="molecule type" value="Genomic_DNA"/>
</dbReference>
<protein>
    <recommendedName>
        <fullName evidence="11">TonB-dependent receptor plug domain-containing protein</fullName>
    </recommendedName>
</protein>
<dbReference type="Pfam" id="PF07715">
    <property type="entry name" value="Plug"/>
    <property type="match status" value="1"/>
</dbReference>
<dbReference type="InterPro" id="IPR008969">
    <property type="entry name" value="CarboxyPept-like_regulatory"/>
</dbReference>
<comment type="caution">
    <text evidence="12">The sequence shown here is derived from an EMBL/GenBank/DDBJ whole genome shotgun (WGS) entry which is preliminary data.</text>
</comment>
<evidence type="ECO:0000256" key="2">
    <source>
        <dbReference type="ARBA" id="ARBA00022448"/>
    </source>
</evidence>
<proteinExistence type="inferred from homology"/>
<dbReference type="InterPro" id="IPR012910">
    <property type="entry name" value="Plug_dom"/>
</dbReference>
<dbReference type="PANTHER" id="PTHR30069">
    <property type="entry name" value="TONB-DEPENDENT OUTER MEMBRANE RECEPTOR"/>
    <property type="match status" value="1"/>
</dbReference>
<keyword evidence="5 10" id="KW-0732">Signal</keyword>
<evidence type="ECO:0000256" key="10">
    <source>
        <dbReference type="SAM" id="SignalP"/>
    </source>
</evidence>
<dbReference type="InterPro" id="IPR039426">
    <property type="entry name" value="TonB-dep_rcpt-like"/>
</dbReference>
<feature type="domain" description="TonB-dependent receptor plug" evidence="11">
    <location>
        <begin position="116"/>
        <end position="243"/>
    </location>
</feature>
<evidence type="ECO:0000313" key="13">
    <source>
        <dbReference type="Proteomes" id="UP000198431"/>
    </source>
</evidence>
<reference evidence="12 13" key="1">
    <citation type="submission" date="2016-11" db="EMBL/GenBank/DDBJ databases">
        <title>Whole genomes of Flavobacteriaceae.</title>
        <authorList>
            <person name="Stine C."/>
            <person name="Li C."/>
            <person name="Tadesse D."/>
        </authorList>
    </citation>
    <scope>NUCLEOTIDE SEQUENCE [LARGE SCALE GENOMIC DNA]</scope>
    <source>
        <strain evidence="12 13">ATCC 19366</strain>
    </source>
</reference>
<evidence type="ECO:0000256" key="3">
    <source>
        <dbReference type="ARBA" id="ARBA00022452"/>
    </source>
</evidence>
<dbReference type="AlphaFoldDB" id="A0AB36P722"/>
<dbReference type="Gene3D" id="2.170.130.10">
    <property type="entry name" value="TonB-dependent receptor, plug domain"/>
    <property type="match status" value="1"/>
</dbReference>
<evidence type="ECO:0000256" key="4">
    <source>
        <dbReference type="ARBA" id="ARBA00022692"/>
    </source>
</evidence>
<dbReference type="RefSeq" id="WP_073396061.1">
    <property type="nucleotide sequence ID" value="NZ_FRBX01000004.1"/>
</dbReference>
<dbReference type="GO" id="GO:0044718">
    <property type="term" value="P:siderophore transmembrane transport"/>
    <property type="evidence" value="ECO:0007669"/>
    <property type="project" value="TreeGrafter"/>
</dbReference>
<keyword evidence="2 8" id="KW-0813">Transport</keyword>
<evidence type="ECO:0000256" key="8">
    <source>
        <dbReference type="PROSITE-ProRule" id="PRU01360"/>
    </source>
</evidence>
<dbReference type="Gene3D" id="2.60.40.1120">
    <property type="entry name" value="Carboxypeptidase-like, regulatory domain"/>
    <property type="match status" value="1"/>
</dbReference>
<keyword evidence="3 8" id="KW-1134">Transmembrane beta strand</keyword>
<evidence type="ECO:0000256" key="9">
    <source>
        <dbReference type="SAM" id="MobiDB-lite"/>
    </source>
</evidence>
<dbReference type="SUPFAM" id="SSF56935">
    <property type="entry name" value="Porins"/>
    <property type="match status" value="1"/>
</dbReference>
<dbReference type="PANTHER" id="PTHR30069:SF29">
    <property type="entry name" value="HEMOGLOBIN AND HEMOGLOBIN-HAPTOGLOBIN-BINDING PROTEIN 1-RELATED"/>
    <property type="match status" value="1"/>
</dbReference>
<dbReference type="GO" id="GO:0009279">
    <property type="term" value="C:cell outer membrane"/>
    <property type="evidence" value="ECO:0007669"/>
    <property type="project" value="UniProtKB-SubCell"/>
</dbReference>
<dbReference type="Gene3D" id="2.40.170.20">
    <property type="entry name" value="TonB-dependent receptor, beta-barrel domain"/>
    <property type="match status" value="1"/>
</dbReference>
<feature type="compositionally biased region" description="Polar residues" evidence="9">
    <location>
        <begin position="191"/>
        <end position="211"/>
    </location>
</feature>
<name>A0AB36P722_9FLAO</name>
<keyword evidence="6 8" id="KW-0472">Membrane</keyword>
<keyword evidence="4 8" id="KW-0812">Transmembrane</keyword>
<dbReference type="GO" id="GO:0015344">
    <property type="term" value="F:siderophore uptake transmembrane transporter activity"/>
    <property type="evidence" value="ECO:0007669"/>
    <property type="project" value="TreeGrafter"/>
</dbReference>
<evidence type="ECO:0000259" key="11">
    <source>
        <dbReference type="Pfam" id="PF07715"/>
    </source>
</evidence>
<evidence type="ECO:0000313" key="12">
    <source>
        <dbReference type="EMBL" id="OXB07678.1"/>
    </source>
</evidence>
<dbReference type="PROSITE" id="PS52016">
    <property type="entry name" value="TONB_DEPENDENT_REC_3"/>
    <property type="match status" value="1"/>
</dbReference>
<dbReference type="NCBIfam" id="TIGR04056">
    <property type="entry name" value="OMP_RagA_SusC"/>
    <property type="match status" value="1"/>
</dbReference>
<dbReference type="InterPro" id="IPR036942">
    <property type="entry name" value="Beta-barrel_TonB_sf"/>
</dbReference>
<keyword evidence="7 8" id="KW-0998">Cell outer membrane</keyword>
<dbReference type="InterPro" id="IPR023997">
    <property type="entry name" value="TonB-dep_OMP_SusC/RagA_CS"/>
</dbReference>
<evidence type="ECO:0000256" key="6">
    <source>
        <dbReference type="ARBA" id="ARBA00023136"/>
    </source>
</evidence>
<organism evidence="12 13">
    <name type="scientific">Flavobacterium pectinovorum</name>
    <dbReference type="NCBI Taxonomy" id="29533"/>
    <lineage>
        <taxon>Bacteria</taxon>
        <taxon>Pseudomonadati</taxon>
        <taxon>Bacteroidota</taxon>
        <taxon>Flavobacteriia</taxon>
        <taxon>Flavobacteriales</taxon>
        <taxon>Flavobacteriaceae</taxon>
        <taxon>Flavobacterium</taxon>
    </lineage>
</organism>
<accession>A0AB36P722</accession>
<evidence type="ECO:0000256" key="1">
    <source>
        <dbReference type="ARBA" id="ARBA00004571"/>
    </source>
</evidence>
<sequence length="1074" mass="116736">MKQKMKVFGMLFFAFAMQLTFAQEKKITGTVSDNTGIPLPGVTVLIKGTQTGAQTDFDGKYAIKAESNQILIFSYIGMKTQEIAASSSVINVKLADAAAQELESVVVTAFGIKRQKKSLGYATTTLKSEQLTAVVNTNPFETLSGKIAGVDITAPSQPGASTKVVIRGLNTITGNSGPLYIVDGSPINNTATGTSNDGVASSKRSYDSGNGVSDIDPNNIESMTVLKGAAASALYGSRAGGGVIIITTKKGKSNSGIKVDMLASTELSEAARVSHLQNQFGQGWNGVGYSGTNTYSNENGSWGPAFNGEVRPWGTVYNNSQQIKPYVGLKNNIRDFYDTGLLSTQSINLSGGGDASDFSLVFSNVNSDGIIPTDADLYRKQSLGFNGGLKSKKFTLRTALNYVYKNQSAVNTGQGDDAGQGSTLQQDLLQIPRDISVVDLRDYKGNVFNTPDYYFTPYSSNPYFSINENSTKIYGNNIFGNVNLSYKITDKITASWQVGGNLRQERLKSYGAIVDYLPGTPQAIAKTNKVVGGVTEGRSEYSEFDTFFNVNYNTNLGENWNFNLLGGFNYNKRESDELTNSITNLGVANYYELSNTPFRAKILQTNTLRKTGAVYASAEFAFKNKYFATLTGREDITSTLPIGNNAYFYPALSLGAIVIDNGDTFLKLRGSASKIANDTSPYSTENSYVSGVASANFGQILSPLGGISYYEAAGKLGNSELKPETTIEYEVGAEGSFFKNRINYDIALYHKTTSDLIVNLPLDPSTGFTTKAINAGDLVNKGIELSITASPIKNTNFSWSVTYTFTKNLNEVTKLADGFDRIDLATAYGITYSAAKGEPIGTFYSQVPKINAAGQYVVNADTGLYEVSGDLQKIGNSQRDFVMGLQNTFKYKNFNLGFSLDWKQGGEFYSYTKRLSHFTGNGIETTYNDRNPFIVPNSVNEHIDVVKDVVTNEEKKVITYTENTTPIAWDKVSTFYNTSNNPGIEPTHVIDKTYIRLREINLTYNFSSDFTKNIGLNKMSLGIYGRNLFMWTPGDNPYTDPEVGTYGTGVLSDFGEFGSNPSQRSLGGVLKLSF</sequence>
<comment type="subcellular location">
    <subcellularLocation>
        <location evidence="1 8">Cell outer membrane</location>
        <topology evidence="1 8">Multi-pass membrane protein</topology>
    </subcellularLocation>
</comment>
<dbReference type="NCBIfam" id="TIGR04057">
    <property type="entry name" value="SusC_RagA_signa"/>
    <property type="match status" value="1"/>
</dbReference>
<gene>
    <name evidence="12" type="ORF">B0A72_02095</name>
</gene>
<dbReference type="Pfam" id="PF13715">
    <property type="entry name" value="CarbopepD_reg_2"/>
    <property type="match status" value="1"/>
</dbReference>
<dbReference type="InterPro" id="IPR037066">
    <property type="entry name" value="Plug_dom_sf"/>
</dbReference>
<dbReference type="SUPFAM" id="SSF49464">
    <property type="entry name" value="Carboxypeptidase regulatory domain-like"/>
    <property type="match status" value="1"/>
</dbReference>
<feature type="region of interest" description="Disordered" evidence="9">
    <location>
        <begin position="191"/>
        <end position="213"/>
    </location>
</feature>
<evidence type="ECO:0000256" key="5">
    <source>
        <dbReference type="ARBA" id="ARBA00022729"/>
    </source>
</evidence>